<evidence type="ECO:0000259" key="8">
    <source>
        <dbReference type="Pfam" id="PF01179"/>
    </source>
</evidence>
<dbReference type="Pfam" id="PF21994">
    <property type="entry name" value="AGAO-like_N2"/>
    <property type="match status" value="1"/>
</dbReference>
<keyword evidence="3 6" id="KW-0801">TPQ</keyword>
<reference evidence="11 12" key="1">
    <citation type="submission" date="2021-06" db="EMBL/GenBank/DDBJ databases">
        <title>Rhodobacteraceae bacterium strain HSP-20.</title>
        <authorList>
            <person name="Chen W.-M."/>
        </authorList>
    </citation>
    <scope>NUCLEOTIDE SEQUENCE [LARGE SCALE GENOMIC DNA]</scope>
    <source>
        <strain evidence="11 12">HSP-20</strain>
    </source>
</reference>
<protein>
    <recommendedName>
        <fullName evidence="6">Amine oxidase</fullName>
        <ecNumber evidence="6">1.4.3.-</ecNumber>
    </recommendedName>
</protein>
<evidence type="ECO:0000256" key="2">
    <source>
        <dbReference type="ARBA" id="ARBA00022723"/>
    </source>
</evidence>
<dbReference type="Gene3D" id="3.10.450.40">
    <property type="match status" value="2"/>
</dbReference>
<keyword evidence="2 6" id="KW-0479">Metal-binding</keyword>
<evidence type="ECO:0000256" key="4">
    <source>
        <dbReference type="ARBA" id="ARBA00023002"/>
    </source>
</evidence>
<dbReference type="Pfam" id="PF02728">
    <property type="entry name" value="Cu_amine_oxidN3"/>
    <property type="match status" value="1"/>
</dbReference>
<feature type="chain" id="PRO_5047291294" description="Amine oxidase" evidence="7">
    <location>
        <begin position="24"/>
        <end position="671"/>
    </location>
</feature>
<sequence length="671" mass="74904">MKTPYRLGALTLALLLPALSAQAHPLDGLSGEEYKAINKILRDTGTVGDETLYPLIELQEPPKAEVLAATEGAMPDRKAMVQYTSAEGFREAVVNITKGTVESDAAIPADAGQPMILFTEFVGAIEGVLQHPDMVAALEKRGLTPDQAFCLPLTAGNFFTEEYTDGARLMKVPCYQVPEGSNFYAKPIEGLFAVYDIAKKEVRGVQDSGVIPIPTDPWGYTQDEVEARVPLRPKTNPATLSQPGGPNFTIDGSEVNWDIWRFNFRVDKRPGLVLSDIDVKDGEAWRSVIYQMHLSEVFVPYMDPSDAWYWRTYMDSGEYGFGLFLSPLRPGVDCPEHATFLPAMIADDFGNPLEIPDAICIFERSIGDPAWRHFEVFAQTPEAPVPAEGRPETELVVRTASEVGNYDYLIDYRFHQHGEMHLMIGATGLDAVKGAASTSMDDPTAAAETQYGTLIQPNLVAANHDHYFNFKVDFDIDQPVNDVSTIDIVPATVPEGLPRRSMWKAENRPIASEKDGFYKLDPNQPRYTLVTNPTTKGPLGHAPGWMIDDADVAYFPFDFENDPPFMRNGWIQFSNWATAYDPTQRYAGGKYAMQSDGSDTLAQWVKQDRPLDDTDLVTWVTAGFHHVPRMEDWPVMSTHWKSIHIQPFNFFSHNPALTIRDPHHDENHSHD</sequence>
<dbReference type="EMBL" id="JAAATX020000004">
    <property type="protein sequence ID" value="MBU9697612.1"/>
    <property type="molecule type" value="Genomic_DNA"/>
</dbReference>
<feature type="domain" description="Copper amine oxidase catalytic" evidence="8">
    <location>
        <begin position="240"/>
        <end position="657"/>
    </location>
</feature>
<organism evidence="11 12">
    <name type="scientific">Paragemmobacter amnigenus</name>
    <dbReference type="NCBI Taxonomy" id="2852097"/>
    <lineage>
        <taxon>Bacteria</taxon>
        <taxon>Pseudomonadati</taxon>
        <taxon>Pseudomonadota</taxon>
        <taxon>Alphaproteobacteria</taxon>
        <taxon>Rhodobacterales</taxon>
        <taxon>Paracoccaceae</taxon>
        <taxon>Paragemmobacter</taxon>
    </lineage>
</organism>
<evidence type="ECO:0000256" key="7">
    <source>
        <dbReference type="SAM" id="SignalP"/>
    </source>
</evidence>
<keyword evidence="12" id="KW-1185">Reference proteome</keyword>
<dbReference type="PRINTS" id="PR00766">
    <property type="entry name" value="CUDAOXIDASE"/>
</dbReference>
<comment type="cofactor">
    <cofactor evidence="6">
        <name>Cu cation</name>
        <dbReference type="ChEBI" id="CHEBI:23378"/>
    </cofactor>
    <text evidence="6">Contains 1 topaquinone per subunit.</text>
</comment>
<dbReference type="PANTHER" id="PTHR10638">
    <property type="entry name" value="COPPER AMINE OXIDASE"/>
    <property type="match status" value="1"/>
</dbReference>
<comment type="similarity">
    <text evidence="1 6">Belongs to the copper/topaquinone oxidase family.</text>
</comment>
<dbReference type="EC" id="1.4.3.-" evidence="6"/>
<feature type="domain" description="Copper amine oxidase N3-terminal" evidence="9">
    <location>
        <begin position="114"/>
        <end position="214"/>
    </location>
</feature>
<dbReference type="PANTHER" id="PTHR10638:SF41">
    <property type="entry name" value="AMINE OXIDASE"/>
    <property type="match status" value="1"/>
</dbReference>
<evidence type="ECO:0000256" key="1">
    <source>
        <dbReference type="ARBA" id="ARBA00007983"/>
    </source>
</evidence>
<evidence type="ECO:0000256" key="6">
    <source>
        <dbReference type="RuleBase" id="RU000672"/>
    </source>
</evidence>
<dbReference type="SUPFAM" id="SSF54416">
    <property type="entry name" value="Amine oxidase N-terminal region"/>
    <property type="match status" value="2"/>
</dbReference>
<dbReference type="Pfam" id="PF01179">
    <property type="entry name" value="Cu_amine_oxid"/>
    <property type="match status" value="1"/>
</dbReference>
<dbReference type="InterPro" id="IPR000269">
    <property type="entry name" value="Cu_amine_oxidase"/>
</dbReference>
<feature type="domain" description="AGAO-like N2" evidence="10">
    <location>
        <begin position="32"/>
        <end position="104"/>
    </location>
</feature>
<feature type="signal peptide" evidence="7">
    <location>
        <begin position="1"/>
        <end position="23"/>
    </location>
</feature>
<dbReference type="SUPFAM" id="SSF49998">
    <property type="entry name" value="Amine oxidase catalytic domain"/>
    <property type="match status" value="1"/>
</dbReference>
<keyword evidence="4 6" id="KW-0560">Oxidoreductase</keyword>
<evidence type="ECO:0000256" key="3">
    <source>
        <dbReference type="ARBA" id="ARBA00022772"/>
    </source>
</evidence>
<gene>
    <name evidence="11" type="ORF">GU927_007105</name>
</gene>
<evidence type="ECO:0000313" key="11">
    <source>
        <dbReference type="EMBL" id="MBU9697612.1"/>
    </source>
</evidence>
<dbReference type="InterPro" id="IPR036460">
    <property type="entry name" value="Cu_amine_oxidase_C_sf"/>
</dbReference>
<dbReference type="InterPro" id="IPR016182">
    <property type="entry name" value="Cu_amine_oxidase_N-reg"/>
</dbReference>
<dbReference type="Proteomes" id="UP000731907">
    <property type="component" value="Unassembled WGS sequence"/>
</dbReference>
<evidence type="ECO:0000259" key="10">
    <source>
        <dbReference type="Pfam" id="PF21994"/>
    </source>
</evidence>
<name>A0ABS6J261_9RHOB</name>
<dbReference type="InterPro" id="IPR015802">
    <property type="entry name" value="Cu_amine_oxidase_N3"/>
</dbReference>
<dbReference type="InterPro" id="IPR054157">
    <property type="entry name" value="AGAO-like_N2"/>
</dbReference>
<comment type="caution">
    <text evidence="11">The sequence shown here is derived from an EMBL/GenBank/DDBJ whole genome shotgun (WGS) entry which is preliminary data.</text>
</comment>
<evidence type="ECO:0000259" key="9">
    <source>
        <dbReference type="Pfam" id="PF02728"/>
    </source>
</evidence>
<evidence type="ECO:0000313" key="12">
    <source>
        <dbReference type="Proteomes" id="UP000731907"/>
    </source>
</evidence>
<dbReference type="InterPro" id="IPR015798">
    <property type="entry name" value="Cu_amine_oxidase_C"/>
</dbReference>
<proteinExistence type="inferred from homology"/>
<dbReference type="PROSITE" id="PS01165">
    <property type="entry name" value="COPPER_AMINE_OXID_2"/>
    <property type="match status" value="1"/>
</dbReference>
<dbReference type="InterPro" id="IPR049947">
    <property type="entry name" value="Cu_Am_Ox_Cu-bd"/>
</dbReference>
<dbReference type="Gene3D" id="2.70.98.20">
    <property type="entry name" value="Copper amine oxidase, catalytic domain"/>
    <property type="match status" value="1"/>
</dbReference>
<keyword evidence="7" id="KW-0732">Signal</keyword>
<comment type="PTM">
    <text evidence="6">Topaquinone (TPQ) is generated by copper-dependent autoxidation of a specific tyrosyl residue.</text>
</comment>
<dbReference type="RefSeq" id="WP_161761656.1">
    <property type="nucleotide sequence ID" value="NZ_JAAATX020000004.1"/>
</dbReference>
<evidence type="ECO:0000256" key="5">
    <source>
        <dbReference type="ARBA" id="ARBA00023008"/>
    </source>
</evidence>
<keyword evidence="5 6" id="KW-0186">Copper</keyword>
<accession>A0ABS6J261</accession>